<dbReference type="EMBL" id="GBRH01281117">
    <property type="protein sequence ID" value="JAD16778.1"/>
    <property type="molecule type" value="Transcribed_RNA"/>
</dbReference>
<proteinExistence type="predicted"/>
<sequence>MKVKLSSDLWSKAVVTFVNLSNLMNLGLSTLPGQLSREE</sequence>
<reference evidence="1" key="1">
    <citation type="submission" date="2014-09" db="EMBL/GenBank/DDBJ databases">
        <authorList>
            <person name="Magalhaes I.L.F."/>
            <person name="Oliveira U."/>
            <person name="Santos F.R."/>
            <person name="Vidigal T.H.D.A."/>
            <person name="Brescovit A.D."/>
            <person name="Santos A.J."/>
        </authorList>
    </citation>
    <scope>NUCLEOTIDE SEQUENCE</scope>
    <source>
        <tissue evidence="1">Shoot tissue taken approximately 20 cm above the soil surface</tissue>
    </source>
</reference>
<name>A0A0A8XVJ1_ARUDO</name>
<evidence type="ECO:0000313" key="1">
    <source>
        <dbReference type="EMBL" id="JAD16778.1"/>
    </source>
</evidence>
<reference evidence="1" key="2">
    <citation type="journal article" date="2015" name="Data Brief">
        <title>Shoot transcriptome of the giant reed, Arundo donax.</title>
        <authorList>
            <person name="Barrero R.A."/>
            <person name="Guerrero F.D."/>
            <person name="Moolhuijzen P."/>
            <person name="Goolsby J.A."/>
            <person name="Tidwell J."/>
            <person name="Bellgard S.E."/>
            <person name="Bellgard M.I."/>
        </authorList>
    </citation>
    <scope>NUCLEOTIDE SEQUENCE</scope>
    <source>
        <tissue evidence="1">Shoot tissue taken approximately 20 cm above the soil surface</tissue>
    </source>
</reference>
<protein>
    <submittedName>
        <fullName evidence="1">Uncharacterized protein</fullName>
    </submittedName>
</protein>
<dbReference type="AlphaFoldDB" id="A0A0A8XVJ1"/>
<organism evidence="1">
    <name type="scientific">Arundo donax</name>
    <name type="common">Giant reed</name>
    <name type="synonym">Donax arundinaceus</name>
    <dbReference type="NCBI Taxonomy" id="35708"/>
    <lineage>
        <taxon>Eukaryota</taxon>
        <taxon>Viridiplantae</taxon>
        <taxon>Streptophyta</taxon>
        <taxon>Embryophyta</taxon>
        <taxon>Tracheophyta</taxon>
        <taxon>Spermatophyta</taxon>
        <taxon>Magnoliopsida</taxon>
        <taxon>Liliopsida</taxon>
        <taxon>Poales</taxon>
        <taxon>Poaceae</taxon>
        <taxon>PACMAD clade</taxon>
        <taxon>Arundinoideae</taxon>
        <taxon>Arundineae</taxon>
        <taxon>Arundo</taxon>
    </lineage>
</organism>
<accession>A0A0A8XVJ1</accession>